<comment type="caution">
    <text evidence="4">The sequence shown here is derived from an EMBL/GenBank/DDBJ whole genome shotgun (WGS) entry which is preliminary data.</text>
</comment>
<evidence type="ECO:0000259" key="3">
    <source>
        <dbReference type="Pfam" id="PF13649"/>
    </source>
</evidence>
<feature type="domain" description="Methyltransferase" evidence="3">
    <location>
        <begin position="55"/>
        <end position="149"/>
    </location>
</feature>
<accession>A0A246GHX1</accession>
<evidence type="ECO:0000256" key="1">
    <source>
        <dbReference type="ARBA" id="ARBA00022603"/>
    </source>
</evidence>
<dbReference type="PANTHER" id="PTHR43861">
    <property type="entry name" value="TRANS-ACONITATE 2-METHYLTRANSFERASE-RELATED"/>
    <property type="match status" value="1"/>
</dbReference>
<dbReference type="GO" id="GO:0032259">
    <property type="term" value="P:methylation"/>
    <property type="evidence" value="ECO:0007669"/>
    <property type="project" value="UniProtKB-KW"/>
</dbReference>
<dbReference type="GO" id="GO:0008168">
    <property type="term" value="F:methyltransferase activity"/>
    <property type="evidence" value="ECO:0007669"/>
    <property type="project" value="UniProtKB-KW"/>
</dbReference>
<dbReference type="CDD" id="cd02440">
    <property type="entry name" value="AdoMet_MTases"/>
    <property type="match status" value="1"/>
</dbReference>
<dbReference type="RefSeq" id="WP_088392933.1">
    <property type="nucleotide sequence ID" value="NZ_MTCZ01000074.1"/>
</dbReference>
<reference evidence="4 5" key="1">
    <citation type="journal article" date="2017" name="Infect. Genet. Evol.">
        <title>Comparative genome analysis of fish pathogen Flavobacterium columnare reveals extensive sequence diversity within the species.</title>
        <authorList>
            <person name="Kayansamruaj P."/>
            <person name="Dong H.T."/>
            <person name="Hirono I."/>
            <person name="Kondo H."/>
            <person name="Senapin S."/>
            <person name="Rodkhum C."/>
        </authorList>
    </citation>
    <scope>NUCLEOTIDE SEQUENCE [LARGE SCALE GENOMIC DNA]</scope>
    <source>
        <strain evidence="4 5">1215</strain>
    </source>
</reference>
<proteinExistence type="predicted"/>
<dbReference type="Proteomes" id="UP000197768">
    <property type="component" value="Unassembled WGS sequence"/>
</dbReference>
<evidence type="ECO:0000313" key="5">
    <source>
        <dbReference type="Proteomes" id="UP000197768"/>
    </source>
</evidence>
<dbReference type="AlphaFoldDB" id="A0A246GHX1"/>
<name>A0A246GHX1_9FLAO</name>
<keyword evidence="1 4" id="KW-0489">Methyltransferase</keyword>
<organism evidence="4 5">
    <name type="scientific">Flavobacterium davisii</name>
    <dbReference type="NCBI Taxonomy" id="2906077"/>
    <lineage>
        <taxon>Bacteria</taxon>
        <taxon>Pseudomonadati</taxon>
        <taxon>Bacteroidota</taxon>
        <taxon>Flavobacteriia</taxon>
        <taxon>Flavobacteriales</taxon>
        <taxon>Flavobacteriaceae</taxon>
        <taxon>Flavobacterium</taxon>
    </lineage>
</organism>
<protein>
    <submittedName>
        <fullName evidence="4">SAM-dependent methyltransferase</fullName>
    </submittedName>
</protein>
<evidence type="ECO:0000313" key="4">
    <source>
        <dbReference type="EMBL" id="OWP83831.1"/>
    </source>
</evidence>
<sequence length="265" mass="30886">MTKLNYLEINRKTWNEKTIIHINSDFYKNSSFLSGKSTLNDIELMLLGNIQNKSILHLQCHFGQDSMSLQRMGAQVTGIDLSDKAIEAAQNFNSQLGLNTKFICCDVYETPNYINEKFDIIFSSYGTIGWLPDLDKWAKIISDFLKPNGQFIFVEFHPFVWMFDNNFKEIAYNYFNTETIIEEEKGTYGDRNSEIETKTLSWNHPTSEVLNALIKNGLQVNSFDEYDYSPYNCFNQTEEFEKGKFRIRHLENKIPMLFSLTATKI</sequence>
<dbReference type="InterPro" id="IPR041698">
    <property type="entry name" value="Methyltransf_25"/>
</dbReference>
<dbReference type="Pfam" id="PF13649">
    <property type="entry name" value="Methyltransf_25"/>
    <property type="match status" value="1"/>
</dbReference>
<evidence type="ECO:0000256" key="2">
    <source>
        <dbReference type="ARBA" id="ARBA00022679"/>
    </source>
</evidence>
<dbReference type="SUPFAM" id="SSF53335">
    <property type="entry name" value="S-adenosyl-L-methionine-dependent methyltransferases"/>
    <property type="match status" value="1"/>
</dbReference>
<keyword evidence="2 4" id="KW-0808">Transferase</keyword>
<dbReference type="Gene3D" id="3.40.50.150">
    <property type="entry name" value="Vaccinia Virus protein VP39"/>
    <property type="match status" value="1"/>
</dbReference>
<dbReference type="PANTHER" id="PTHR43861:SF1">
    <property type="entry name" value="TRANS-ACONITATE 2-METHYLTRANSFERASE"/>
    <property type="match status" value="1"/>
</dbReference>
<dbReference type="EMBL" id="MTCZ01000074">
    <property type="protein sequence ID" value="OWP83831.1"/>
    <property type="molecule type" value="Genomic_DNA"/>
</dbReference>
<gene>
    <name evidence="4" type="ORF">BWK59_08455</name>
</gene>
<dbReference type="InterPro" id="IPR029063">
    <property type="entry name" value="SAM-dependent_MTases_sf"/>
</dbReference>